<feature type="compositionally biased region" description="Polar residues" evidence="4">
    <location>
        <begin position="654"/>
        <end position="671"/>
    </location>
</feature>
<evidence type="ECO:0000313" key="7">
    <source>
        <dbReference type="EMBL" id="EXJ93337.1"/>
    </source>
</evidence>
<evidence type="ECO:0000259" key="5">
    <source>
        <dbReference type="Pfam" id="PF04112"/>
    </source>
</evidence>
<feature type="domain" description="NAA35-like N-terminal" evidence="5">
    <location>
        <begin position="29"/>
        <end position="192"/>
    </location>
</feature>
<dbReference type="GeneID" id="19156630"/>
<dbReference type="EMBL" id="AMWN01000002">
    <property type="protein sequence ID" value="EXJ93337.1"/>
    <property type="molecule type" value="Genomic_DNA"/>
</dbReference>
<evidence type="ECO:0000313" key="8">
    <source>
        <dbReference type="Proteomes" id="UP000019484"/>
    </source>
</evidence>
<dbReference type="eggNOG" id="KOG2343">
    <property type="taxonomic scope" value="Eukaryota"/>
</dbReference>
<keyword evidence="8" id="KW-1185">Reference proteome</keyword>
<dbReference type="OrthoDB" id="269405at2759"/>
<dbReference type="InterPro" id="IPR007244">
    <property type="entry name" value="Naa35_N"/>
</dbReference>
<dbReference type="InterPro" id="IPR057983">
    <property type="entry name" value="NAA35-like_N"/>
</dbReference>
<protein>
    <recommendedName>
        <fullName evidence="9">Amino-acid N-acetyltransferase subunit Mak10</fullName>
    </recommendedName>
</protein>
<dbReference type="STRING" id="1182541.W9YKE4"/>
<comment type="caution">
    <text evidence="7">The sequence shown here is derived from an EMBL/GenBank/DDBJ whole genome shotgun (WGS) entry which is preliminary data.</text>
</comment>
<organism evidence="7 8">
    <name type="scientific">Capronia coronata CBS 617.96</name>
    <dbReference type="NCBI Taxonomy" id="1182541"/>
    <lineage>
        <taxon>Eukaryota</taxon>
        <taxon>Fungi</taxon>
        <taxon>Dikarya</taxon>
        <taxon>Ascomycota</taxon>
        <taxon>Pezizomycotina</taxon>
        <taxon>Eurotiomycetes</taxon>
        <taxon>Chaetothyriomycetidae</taxon>
        <taxon>Chaetothyriales</taxon>
        <taxon>Herpotrichiellaceae</taxon>
        <taxon>Capronia</taxon>
    </lineage>
</organism>
<comment type="subcellular location">
    <subcellularLocation>
        <location evidence="1">Cytoplasm</location>
    </subcellularLocation>
</comment>
<name>W9YKE4_9EURO</name>
<gene>
    <name evidence="7" type="ORF">A1O1_01729</name>
</gene>
<dbReference type="AlphaFoldDB" id="W9YKE4"/>
<evidence type="ECO:0000256" key="1">
    <source>
        <dbReference type="ARBA" id="ARBA00004496"/>
    </source>
</evidence>
<sequence>MVSPRILHPNVQISDITRQFRDAASRLQPGRLIKDEHFTLFEAVSALEIGDPKMDSGVLGSDHDLEGDLDISTSASAEETIWLMDELMCREVAWHMGYPLSQTLFTSVHLERLLWPEPKQLSEARFDRVESSKPRPPSLISDIFQPFCIGLVKCCDLVLSTITNTHYYEEEDFATQIYNRPLLHDFPVSEVSTLLQKARMWLQASSLPPKLSDALKARLDLRYALLGLFESPSNSAGNITERLVGSIATIEQIESSAALGRPTSNEAFTLKIQRKLASNVPPRPMIAIERRKAFVFLRQLITDTLMALQLLNITSSDDLLVVYQTFMAQNPQPAVYVRALLQTFLTYNHAVLGKFAVRDFIWQDIQSLVRPTVSPLDRSTELGSTTAVSQSQLYSQLDHFISRCSQSFLDLFRTFCLNRCRVRRTLCHAVLEWDQLQADAEEIDILAQSVCQEKPVSYPPGEEITFSYSLSSWVYHHKLVQLRTIVHMGFELSIYAPHELAGMCWYLSFLSSTHLSHLERIGFFVSSQQHSQPSSPDGARATLRKLYRQFTWLKATEALAKALHCLLVVLQRHGQLANPKPAYASHRLRYELRMRPFMHLSVPEPISVGVAQELSSLQKNSDQAILQQASQLSQIARKAWEEVLKEKWRLSATQEAGDSTQTHSETMQYSTVEREWTRDVQSSMRASIGASIAISTLTKALQESRINAVKAEIPPIGHRDRWHSSWPVPKISI</sequence>
<dbReference type="Proteomes" id="UP000019484">
    <property type="component" value="Unassembled WGS sequence"/>
</dbReference>
<dbReference type="PANTHER" id="PTHR21373:SF0">
    <property type="entry name" value="N-ALPHA-ACETYLTRANSFERASE 35, NATC AUXILIARY SUBUNIT"/>
    <property type="match status" value="1"/>
</dbReference>
<dbReference type="GO" id="GO:0031417">
    <property type="term" value="C:NatC complex"/>
    <property type="evidence" value="ECO:0007669"/>
    <property type="project" value="InterPro"/>
</dbReference>
<evidence type="ECO:0000256" key="4">
    <source>
        <dbReference type="SAM" id="MobiDB-lite"/>
    </source>
</evidence>
<feature type="domain" description="NAA35-like TPR repeats" evidence="6">
    <location>
        <begin position="308"/>
        <end position="711"/>
    </location>
</feature>
<dbReference type="PANTHER" id="PTHR21373">
    <property type="entry name" value="GLUCOSE REPRESSIBLE PROTEIN MAK10"/>
    <property type="match status" value="1"/>
</dbReference>
<proteinExistence type="inferred from homology"/>
<keyword evidence="3" id="KW-0963">Cytoplasm</keyword>
<evidence type="ECO:0000256" key="2">
    <source>
        <dbReference type="ARBA" id="ARBA00006289"/>
    </source>
</evidence>
<reference evidence="7 8" key="1">
    <citation type="submission" date="2013-03" db="EMBL/GenBank/DDBJ databases">
        <title>The Genome Sequence of Capronia coronata CBS 617.96.</title>
        <authorList>
            <consortium name="The Broad Institute Genomics Platform"/>
            <person name="Cuomo C."/>
            <person name="de Hoog S."/>
            <person name="Gorbushina A."/>
            <person name="Walker B."/>
            <person name="Young S.K."/>
            <person name="Zeng Q."/>
            <person name="Gargeya S."/>
            <person name="Fitzgerald M."/>
            <person name="Haas B."/>
            <person name="Abouelleil A."/>
            <person name="Allen A.W."/>
            <person name="Alvarado L."/>
            <person name="Arachchi H.M."/>
            <person name="Berlin A.M."/>
            <person name="Chapman S.B."/>
            <person name="Gainer-Dewar J."/>
            <person name="Goldberg J."/>
            <person name="Griggs A."/>
            <person name="Gujja S."/>
            <person name="Hansen M."/>
            <person name="Howarth C."/>
            <person name="Imamovic A."/>
            <person name="Ireland A."/>
            <person name="Larimer J."/>
            <person name="McCowan C."/>
            <person name="Murphy C."/>
            <person name="Pearson M."/>
            <person name="Poon T.W."/>
            <person name="Priest M."/>
            <person name="Roberts A."/>
            <person name="Saif S."/>
            <person name="Shea T."/>
            <person name="Sisk P."/>
            <person name="Sykes S."/>
            <person name="Wortman J."/>
            <person name="Nusbaum C."/>
            <person name="Birren B."/>
        </authorList>
    </citation>
    <scope>NUCLEOTIDE SEQUENCE [LARGE SCALE GENOMIC DNA]</scope>
    <source>
        <strain evidence="7 8">CBS 617.96</strain>
    </source>
</reference>
<dbReference type="InterPro" id="IPR057982">
    <property type="entry name" value="TPR_NAA35"/>
</dbReference>
<dbReference type="Pfam" id="PF25789">
    <property type="entry name" value="TPR_NAA35"/>
    <property type="match status" value="1"/>
</dbReference>
<feature type="region of interest" description="Disordered" evidence="4">
    <location>
        <begin position="654"/>
        <end position="674"/>
    </location>
</feature>
<dbReference type="Pfam" id="PF04112">
    <property type="entry name" value="Mak10"/>
    <property type="match status" value="1"/>
</dbReference>
<dbReference type="RefSeq" id="XP_007720831.1">
    <property type="nucleotide sequence ID" value="XM_007722641.1"/>
</dbReference>
<evidence type="ECO:0008006" key="9">
    <source>
        <dbReference type="Google" id="ProtNLM"/>
    </source>
</evidence>
<dbReference type="HOGENOM" id="CLU_011757_0_0_1"/>
<comment type="similarity">
    <text evidence="2">Belongs to the MAK10 family.</text>
</comment>
<evidence type="ECO:0000259" key="6">
    <source>
        <dbReference type="Pfam" id="PF25789"/>
    </source>
</evidence>
<evidence type="ECO:0000256" key="3">
    <source>
        <dbReference type="ARBA" id="ARBA00022490"/>
    </source>
</evidence>
<accession>W9YKE4</accession>